<dbReference type="InterPro" id="IPR038670">
    <property type="entry name" value="HslJ-like_sf"/>
</dbReference>
<feature type="domain" description="DUF306" evidence="1">
    <location>
        <begin position="135"/>
        <end position="238"/>
    </location>
</feature>
<keyword evidence="3" id="KW-1185">Reference proteome</keyword>
<dbReference type="RefSeq" id="WP_225979014.1">
    <property type="nucleotide sequence ID" value="NZ_CP028290.1"/>
</dbReference>
<protein>
    <submittedName>
        <fullName evidence="2">Putative lipoprotein</fullName>
    </submittedName>
</protein>
<organism evidence="2 3">
    <name type="scientific">Paracidovorax cattleyae</name>
    <dbReference type="NCBI Taxonomy" id="80868"/>
    <lineage>
        <taxon>Bacteria</taxon>
        <taxon>Pseudomonadati</taxon>
        <taxon>Pseudomonadota</taxon>
        <taxon>Betaproteobacteria</taxon>
        <taxon>Burkholderiales</taxon>
        <taxon>Comamonadaceae</taxon>
        <taxon>Paracidovorax</taxon>
    </lineage>
</organism>
<dbReference type="Pfam" id="PF03724">
    <property type="entry name" value="META"/>
    <property type="match status" value="1"/>
</dbReference>
<reference evidence="3" key="1">
    <citation type="submission" date="2016-10" db="EMBL/GenBank/DDBJ databases">
        <authorList>
            <person name="Varghese N."/>
            <person name="Submissions S."/>
        </authorList>
    </citation>
    <scope>NUCLEOTIDE SEQUENCE [LARGE SCALE GENOMIC DNA]</scope>
    <source>
        <strain evidence="3">DSM 17101</strain>
    </source>
</reference>
<dbReference type="Pfam" id="PF09619">
    <property type="entry name" value="YscW"/>
    <property type="match status" value="1"/>
</dbReference>
<evidence type="ECO:0000313" key="2">
    <source>
        <dbReference type="EMBL" id="SDP04332.1"/>
    </source>
</evidence>
<name>A0A1H0PGU4_9BURK</name>
<dbReference type="AlphaFoldDB" id="A0A1H0PGU4"/>
<dbReference type="Proteomes" id="UP000199317">
    <property type="component" value="Unassembled WGS sequence"/>
</dbReference>
<dbReference type="Gene3D" id="2.40.128.270">
    <property type="match status" value="1"/>
</dbReference>
<dbReference type="InterPro" id="IPR039366">
    <property type="entry name" value="Pilotin"/>
</dbReference>
<evidence type="ECO:0000259" key="1">
    <source>
        <dbReference type="Pfam" id="PF03724"/>
    </source>
</evidence>
<keyword evidence="2" id="KW-0449">Lipoprotein</keyword>
<proteinExistence type="predicted"/>
<dbReference type="PANTHER" id="PTHR35535:SF1">
    <property type="entry name" value="HEAT SHOCK PROTEIN HSLJ"/>
    <property type="match status" value="1"/>
</dbReference>
<sequence>MLAICATGCGILPPPPDAVVTGMAYARQRFFIPSGGAFEVAILDVTDADAPPVIIGRQTLEEFERLPVALRIPYRSAQVVPERRYVVRATVSVNGIAWMASEGMNPLQRDPAYRHVDVLLQPLPRSAATEQAAVPLAQTYWKLTEVDGMVVPPAPAGRPQAHLVVQPQEGRIAGSGGCNPFIGTYEMSGGELRIGSIDAGLQLCFDTGLAEGLYLEALRTAEHYRIEGRQLVLARADGPGKEKVLLRFEAPELRLK</sequence>
<dbReference type="InterPro" id="IPR053147">
    <property type="entry name" value="Hsp_HslJ-like"/>
</dbReference>
<evidence type="ECO:0000313" key="3">
    <source>
        <dbReference type="Proteomes" id="UP000199317"/>
    </source>
</evidence>
<dbReference type="InterPro" id="IPR005184">
    <property type="entry name" value="DUF306_Meta_HslJ"/>
</dbReference>
<accession>A0A1H0PGU4</accession>
<dbReference type="PANTHER" id="PTHR35535">
    <property type="entry name" value="HEAT SHOCK PROTEIN HSLJ"/>
    <property type="match status" value="1"/>
</dbReference>
<dbReference type="EMBL" id="FNJL01000006">
    <property type="protein sequence ID" value="SDP04332.1"/>
    <property type="molecule type" value="Genomic_DNA"/>
</dbReference>
<gene>
    <name evidence="2" type="ORF">SAMN04489708_106151</name>
</gene>